<dbReference type="Pfam" id="PF24841">
    <property type="entry name" value="DUF7719"/>
    <property type="match status" value="1"/>
</dbReference>
<evidence type="ECO:0000256" key="2">
    <source>
        <dbReference type="SAM" id="Phobius"/>
    </source>
</evidence>
<evidence type="ECO:0000313" key="5">
    <source>
        <dbReference type="Proteomes" id="UP001447188"/>
    </source>
</evidence>
<comment type="caution">
    <text evidence="4">The sequence shown here is derived from an EMBL/GenBank/DDBJ whole genome shotgun (WGS) entry which is preliminary data.</text>
</comment>
<name>A0ABR3GUV6_9PEZI</name>
<keyword evidence="5" id="KW-1185">Reference proteome</keyword>
<keyword evidence="2" id="KW-0812">Transmembrane</keyword>
<feature type="transmembrane region" description="Helical" evidence="2">
    <location>
        <begin position="73"/>
        <end position="92"/>
    </location>
</feature>
<evidence type="ECO:0000256" key="1">
    <source>
        <dbReference type="SAM" id="MobiDB-lite"/>
    </source>
</evidence>
<gene>
    <name evidence="4" type="ORF">Q9L58_001409</name>
</gene>
<feature type="domain" description="DUF7719" evidence="3">
    <location>
        <begin position="132"/>
        <end position="199"/>
    </location>
</feature>
<feature type="transmembrane region" description="Helical" evidence="2">
    <location>
        <begin position="168"/>
        <end position="191"/>
    </location>
</feature>
<dbReference type="PANTHER" id="PTHR37846">
    <property type="entry name" value="YALI0B21296P"/>
    <property type="match status" value="1"/>
</dbReference>
<reference evidence="4 5" key="1">
    <citation type="submission" date="2024-02" db="EMBL/GenBank/DDBJ databases">
        <title>Discinaceae phylogenomics.</title>
        <authorList>
            <person name="Dirks A.C."/>
            <person name="James T.Y."/>
        </authorList>
    </citation>
    <scope>NUCLEOTIDE SEQUENCE [LARGE SCALE GENOMIC DNA]</scope>
    <source>
        <strain evidence="4 5">ACD0624</strain>
    </source>
</reference>
<dbReference type="InterPro" id="IPR056136">
    <property type="entry name" value="DUF7719"/>
</dbReference>
<evidence type="ECO:0000259" key="3">
    <source>
        <dbReference type="Pfam" id="PF24841"/>
    </source>
</evidence>
<feature type="transmembrane region" description="Helical" evidence="2">
    <location>
        <begin position="104"/>
        <end position="122"/>
    </location>
</feature>
<evidence type="ECO:0000313" key="4">
    <source>
        <dbReference type="EMBL" id="KAL0639580.1"/>
    </source>
</evidence>
<keyword evidence="2" id="KW-0472">Membrane</keyword>
<dbReference type="EMBL" id="JBBBZM010000010">
    <property type="protein sequence ID" value="KAL0639580.1"/>
    <property type="molecule type" value="Genomic_DNA"/>
</dbReference>
<accession>A0ABR3GUV6</accession>
<feature type="transmembrane region" description="Helical" evidence="2">
    <location>
        <begin position="128"/>
        <end position="147"/>
    </location>
</feature>
<feature type="region of interest" description="Disordered" evidence="1">
    <location>
        <begin position="1"/>
        <end position="37"/>
    </location>
</feature>
<organism evidence="4 5">
    <name type="scientific">Discina gigas</name>
    <dbReference type="NCBI Taxonomy" id="1032678"/>
    <lineage>
        <taxon>Eukaryota</taxon>
        <taxon>Fungi</taxon>
        <taxon>Dikarya</taxon>
        <taxon>Ascomycota</taxon>
        <taxon>Pezizomycotina</taxon>
        <taxon>Pezizomycetes</taxon>
        <taxon>Pezizales</taxon>
        <taxon>Discinaceae</taxon>
        <taxon>Discina</taxon>
    </lineage>
</organism>
<dbReference type="Proteomes" id="UP001447188">
    <property type="component" value="Unassembled WGS sequence"/>
</dbReference>
<sequence length="200" mass="22532">MAKSKKSASSKPFGDEITIQELPLKNPVRSGPPGGKTLLDLIEEKRPRNPDGTPVEAHQADEELVVFGPGMQAFTWMVPLMMLLFSLDYLVHAQYRQDVEMSMLLMRVFKAAPAIFILHYIFHPRRHWVSAQIFFFTVSIAAGCWLVQAVNKSGYYAVMKRAPPVGTLWIWAAVEMSLGPIVLSSLIIASYTRYHGYSFL</sequence>
<dbReference type="PANTHER" id="PTHR37846:SF1">
    <property type="entry name" value="DEACETYLASE-LIKE PROTEIN"/>
    <property type="match status" value="1"/>
</dbReference>
<protein>
    <recommendedName>
        <fullName evidence="3">DUF7719 domain-containing protein</fullName>
    </recommendedName>
</protein>
<keyword evidence="2" id="KW-1133">Transmembrane helix</keyword>
<proteinExistence type="predicted"/>